<organism evidence="1 2">
    <name type="scientific">Racocetra persica</name>
    <dbReference type="NCBI Taxonomy" id="160502"/>
    <lineage>
        <taxon>Eukaryota</taxon>
        <taxon>Fungi</taxon>
        <taxon>Fungi incertae sedis</taxon>
        <taxon>Mucoromycota</taxon>
        <taxon>Glomeromycotina</taxon>
        <taxon>Glomeromycetes</taxon>
        <taxon>Diversisporales</taxon>
        <taxon>Gigasporaceae</taxon>
        <taxon>Racocetra</taxon>
    </lineage>
</organism>
<proteinExistence type="predicted"/>
<reference evidence="1" key="1">
    <citation type="submission" date="2021-06" db="EMBL/GenBank/DDBJ databases">
        <authorList>
            <person name="Kallberg Y."/>
            <person name="Tangrot J."/>
            <person name="Rosling A."/>
        </authorList>
    </citation>
    <scope>NUCLEOTIDE SEQUENCE</scope>
    <source>
        <strain evidence="1">MA461A</strain>
    </source>
</reference>
<protein>
    <submittedName>
        <fullName evidence="1">15056_t:CDS:1</fullName>
    </submittedName>
</protein>
<gene>
    <name evidence="1" type="ORF">RPERSI_LOCUS29576</name>
</gene>
<comment type="caution">
    <text evidence="1">The sequence shown here is derived from an EMBL/GenBank/DDBJ whole genome shotgun (WGS) entry which is preliminary data.</text>
</comment>
<dbReference type="Proteomes" id="UP000789920">
    <property type="component" value="Unassembled WGS sequence"/>
</dbReference>
<evidence type="ECO:0000313" key="2">
    <source>
        <dbReference type="Proteomes" id="UP000789920"/>
    </source>
</evidence>
<sequence>MERHKGFHNANVTRWITTTGTYSEDVRTFKGLTFLRVFKAG</sequence>
<keyword evidence="2" id="KW-1185">Reference proteome</keyword>
<name>A0ACA9SDG3_9GLOM</name>
<feature type="non-terminal residue" evidence="1">
    <location>
        <position position="41"/>
    </location>
</feature>
<accession>A0ACA9SDG3</accession>
<dbReference type="EMBL" id="CAJVQC010112067">
    <property type="protein sequence ID" value="CAG8835503.1"/>
    <property type="molecule type" value="Genomic_DNA"/>
</dbReference>
<evidence type="ECO:0000313" key="1">
    <source>
        <dbReference type="EMBL" id="CAG8835503.1"/>
    </source>
</evidence>